<dbReference type="Gene3D" id="3.90.850.10">
    <property type="entry name" value="Fumarylacetoacetase-like, C-terminal domain"/>
    <property type="match status" value="1"/>
</dbReference>
<dbReference type="GO" id="GO:0005737">
    <property type="term" value="C:cytoplasm"/>
    <property type="evidence" value="ECO:0007669"/>
    <property type="project" value="TreeGrafter"/>
</dbReference>
<dbReference type="GO" id="GO:0008684">
    <property type="term" value="F:2-oxopent-4-enoate hydratase activity"/>
    <property type="evidence" value="ECO:0007669"/>
    <property type="project" value="TreeGrafter"/>
</dbReference>
<dbReference type="InterPro" id="IPR036663">
    <property type="entry name" value="Fumarylacetoacetase_C_sf"/>
</dbReference>
<gene>
    <name evidence="1" type="ORF">METZ01_LOCUS517699</name>
</gene>
<dbReference type="InterPro" id="IPR050772">
    <property type="entry name" value="Hydratase-Decarb/MhpD_sf"/>
</dbReference>
<accession>A0A383F8W2</accession>
<sequence>MSTKIQRAAEVLSEQYRANQLFVLPDELVPASIDEAYGIQRQFQADTSRDQGNIGGYKLAYTTAIMQQANGVNEPCMGILPSNNIRQSPCTLAARDFVRLGIECEVAARLGADLPPSGAPYDRDKVSGAVECLMTAFEVIDNRRTPGLELSVQFITGVAANIYNAGVVLGSPVTNWRVIDLVSAYGYMDINGEKVGDGHGSDVMGHPLEPL</sequence>
<dbReference type="SUPFAM" id="SSF56529">
    <property type="entry name" value="FAH"/>
    <property type="match status" value="1"/>
</dbReference>
<evidence type="ECO:0008006" key="2">
    <source>
        <dbReference type="Google" id="ProtNLM"/>
    </source>
</evidence>
<organism evidence="1">
    <name type="scientific">marine metagenome</name>
    <dbReference type="NCBI Taxonomy" id="408172"/>
    <lineage>
        <taxon>unclassified sequences</taxon>
        <taxon>metagenomes</taxon>
        <taxon>ecological metagenomes</taxon>
    </lineage>
</organism>
<dbReference type="EMBL" id="UINC01232046">
    <property type="protein sequence ID" value="SVE64845.1"/>
    <property type="molecule type" value="Genomic_DNA"/>
</dbReference>
<evidence type="ECO:0000313" key="1">
    <source>
        <dbReference type="EMBL" id="SVE64845.1"/>
    </source>
</evidence>
<proteinExistence type="predicted"/>
<dbReference type="AlphaFoldDB" id="A0A383F8W2"/>
<dbReference type="PANTHER" id="PTHR30143:SF0">
    <property type="entry name" value="2-KETO-4-PENTENOATE HYDRATASE"/>
    <property type="match status" value="1"/>
</dbReference>
<dbReference type="PANTHER" id="PTHR30143">
    <property type="entry name" value="ACID HYDRATASE"/>
    <property type="match status" value="1"/>
</dbReference>
<protein>
    <recommendedName>
        <fullName evidence="2">Hydratase</fullName>
    </recommendedName>
</protein>
<reference evidence="1" key="1">
    <citation type="submission" date="2018-05" db="EMBL/GenBank/DDBJ databases">
        <authorList>
            <person name="Lanie J.A."/>
            <person name="Ng W.-L."/>
            <person name="Kazmierczak K.M."/>
            <person name="Andrzejewski T.M."/>
            <person name="Davidsen T.M."/>
            <person name="Wayne K.J."/>
            <person name="Tettelin H."/>
            <person name="Glass J.I."/>
            <person name="Rusch D."/>
            <person name="Podicherti R."/>
            <person name="Tsui H.-C.T."/>
            <person name="Winkler M.E."/>
        </authorList>
    </citation>
    <scope>NUCLEOTIDE SEQUENCE</scope>
</reference>
<name>A0A383F8W2_9ZZZZ</name>
<feature type="non-terminal residue" evidence="1">
    <location>
        <position position="211"/>
    </location>
</feature>